<dbReference type="EMBL" id="BAABKN010000003">
    <property type="protein sequence ID" value="GAA4723304.1"/>
    <property type="molecule type" value="Genomic_DNA"/>
</dbReference>
<evidence type="ECO:0000256" key="4">
    <source>
        <dbReference type="ARBA" id="ARBA00023136"/>
    </source>
</evidence>
<evidence type="ECO:0000313" key="7">
    <source>
        <dbReference type="EMBL" id="GAA4723304.1"/>
    </source>
</evidence>
<keyword evidence="4 5" id="KW-0472">Membrane</keyword>
<proteinExistence type="predicted"/>
<dbReference type="PANTHER" id="PTHR23534:SF1">
    <property type="entry name" value="MAJOR FACILITATOR SUPERFAMILY PROTEIN"/>
    <property type="match status" value="1"/>
</dbReference>
<dbReference type="Gene3D" id="1.20.1250.20">
    <property type="entry name" value="MFS general substrate transporter like domains"/>
    <property type="match status" value="2"/>
</dbReference>
<dbReference type="InterPro" id="IPR020846">
    <property type="entry name" value="MFS_dom"/>
</dbReference>
<reference evidence="8" key="1">
    <citation type="journal article" date="2019" name="Int. J. Syst. Evol. Microbiol.">
        <title>The Global Catalogue of Microorganisms (GCM) 10K type strain sequencing project: providing services to taxonomists for standard genome sequencing and annotation.</title>
        <authorList>
            <consortium name="The Broad Institute Genomics Platform"/>
            <consortium name="The Broad Institute Genome Sequencing Center for Infectious Disease"/>
            <person name="Wu L."/>
            <person name="Ma J."/>
        </authorList>
    </citation>
    <scope>NUCLEOTIDE SEQUENCE [LARGE SCALE GENOMIC DNA]</scope>
    <source>
        <strain evidence="8">JCM 18532</strain>
    </source>
</reference>
<evidence type="ECO:0000256" key="5">
    <source>
        <dbReference type="SAM" id="Phobius"/>
    </source>
</evidence>
<name>A0ABP8Y8Y2_9ACTN</name>
<keyword evidence="2 5" id="KW-0812">Transmembrane</keyword>
<dbReference type="InterPro" id="IPR036259">
    <property type="entry name" value="MFS_trans_sf"/>
</dbReference>
<dbReference type="SUPFAM" id="SSF103473">
    <property type="entry name" value="MFS general substrate transporter"/>
    <property type="match status" value="1"/>
</dbReference>
<dbReference type="PROSITE" id="PS50850">
    <property type="entry name" value="MFS"/>
    <property type="match status" value="1"/>
</dbReference>
<comment type="caution">
    <text evidence="7">The sequence shown here is derived from an EMBL/GenBank/DDBJ whole genome shotgun (WGS) entry which is preliminary data.</text>
</comment>
<feature type="transmembrane region" description="Helical" evidence="5">
    <location>
        <begin position="49"/>
        <end position="67"/>
    </location>
</feature>
<dbReference type="InterPro" id="IPR011701">
    <property type="entry name" value="MFS"/>
</dbReference>
<feature type="transmembrane region" description="Helical" evidence="5">
    <location>
        <begin position="384"/>
        <end position="405"/>
    </location>
</feature>
<feature type="transmembrane region" description="Helical" evidence="5">
    <location>
        <begin position="295"/>
        <end position="315"/>
    </location>
</feature>
<evidence type="ECO:0000256" key="3">
    <source>
        <dbReference type="ARBA" id="ARBA00022989"/>
    </source>
</evidence>
<feature type="transmembrane region" description="Helical" evidence="5">
    <location>
        <begin position="12"/>
        <end position="37"/>
    </location>
</feature>
<keyword evidence="8" id="KW-1185">Reference proteome</keyword>
<dbReference type="RefSeq" id="WP_345524640.1">
    <property type="nucleotide sequence ID" value="NZ_BAABKN010000003.1"/>
</dbReference>
<evidence type="ECO:0000256" key="1">
    <source>
        <dbReference type="ARBA" id="ARBA00004651"/>
    </source>
</evidence>
<organism evidence="7 8">
    <name type="scientific">Nocardioides endophyticus</name>
    <dbReference type="NCBI Taxonomy" id="1353775"/>
    <lineage>
        <taxon>Bacteria</taxon>
        <taxon>Bacillati</taxon>
        <taxon>Actinomycetota</taxon>
        <taxon>Actinomycetes</taxon>
        <taxon>Propionibacteriales</taxon>
        <taxon>Nocardioidaceae</taxon>
        <taxon>Nocardioides</taxon>
    </lineage>
</organism>
<gene>
    <name evidence="7" type="ORF">GCM10023350_01900</name>
</gene>
<keyword evidence="3 5" id="KW-1133">Transmembrane helix</keyword>
<feature type="transmembrane region" description="Helical" evidence="5">
    <location>
        <begin position="176"/>
        <end position="194"/>
    </location>
</feature>
<dbReference type="PANTHER" id="PTHR23534">
    <property type="entry name" value="MFS PERMEASE"/>
    <property type="match status" value="1"/>
</dbReference>
<feature type="transmembrane region" description="Helical" evidence="5">
    <location>
        <begin position="230"/>
        <end position="254"/>
    </location>
</feature>
<feature type="transmembrane region" description="Helical" evidence="5">
    <location>
        <begin position="356"/>
        <end position="378"/>
    </location>
</feature>
<feature type="transmembrane region" description="Helical" evidence="5">
    <location>
        <begin position="321"/>
        <end position="344"/>
    </location>
</feature>
<evidence type="ECO:0000313" key="8">
    <source>
        <dbReference type="Proteomes" id="UP001499882"/>
    </source>
</evidence>
<feature type="transmembrane region" description="Helical" evidence="5">
    <location>
        <begin position="266"/>
        <end position="288"/>
    </location>
</feature>
<dbReference type="Pfam" id="PF07690">
    <property type="entry name" value="MFS_1"/>
    <property type="match status" value="1"/>
</dbReference>
<accession>A0ABP8Y8Y2</accession>
<feature type="transmembrane region" description="Helical" evidence="5">
    <location>
        <begin position="79"/>
        <end position="112"/>
    </location>
</feature>
<dbReference type="Proteomes" id="UP001499882">
    <property type="component" value="Unassembled WGS sequence"/>
</dbReference>
<sequence length="419" mass="42182">MTVDLAEVQRHTIRTLVVVQAVGALGITIGIATASLLARDISGSESQAGFAQTAQVLGTAFAAYLLARLMSHRGRRIGLVTGYLLGAAGAVLAVVAGVVGSMVLLLVGALLLGSTTAANNSARYAATDLAEDAHKGRALSTVVWATTIGAVLGPNLTGPAGALADLLGIPELTGPFALGAIGMVVAAVVVGVRLRPDPLLLAREAAGVAEVPPSGTAWARAIAAGRERPVLLFATLGMACAHAAMVGVMIMTPLHMEHGHAELEVIGLVISLHVLGMFAFSPVVGFLADRYGRPATLVTGAVLLLAAMVLCARSPEGSSWQIFVGLFLLGLGWSFATVAASTLIAQHAPLEARTDVQGATDLVMGLTAAAAGGLAGLVVDAWGYPALTVCSIGLVALVAIAGLGARATTRSPVADRVGA</sequence>
<evidence type="ECO:0000259" key="6">
    <source>
        <dbReference type="PROSITE" id="PS50850"/>
    </source>
</evidence>
<feature type="domain" description="Major facilitator superfamily (MFS) profile" evidence="6">
    <location>
        <begin position="12"/>
        <end position="408"/>
    </location>
</feature>
<protein>
    <submittedName>
        <fullName evidence="7">MFS transporter</fullName>
    </submittedName>
</protein>
<comment type="subcellular location">
    <subcellularLocation>
        <location evidence="1">Cell membrane</location>
        <topology evidence="1">Multi-pass membrane protein</topology>
    </subcellularLocation>
</comment>
<evidence type="ECO:0000256" key="2">
    <source>
        <dbReference type="ARBA" id="ARBA00022692"/>
    </source>
</evidence>